<reference evidence="2" key="1">
    <citation type="submission" date="2020-05" db="EMBL/GenBank/DDBJ databases">
        <title>Isolation and characterization of the novel bacteriophage AXL3 against Stenotrophomonas maltophilia.</title>
        <authorList>
            <person name="McCutcheon J.G."/>
            <person name="Lin A."/>
            <person name="Dennis J."/>
        </authorList>
    </citation>
    <scope>NUCLEOTIDE SEQUENCE [LARGE SCALE GENOMIC DNA]</scope>
</reference>
<organism evidence="2 3">
    <name type="scientific">Stenotrophomonas phage vB_SmaS-AXL_3</name>
    <dbReference type="NCBI Taxonomy" id="2740427"/>
    <lineage>
        <taxon>Viruses</taxon>
        <taxon>Duplodnaviria</taxon>
        <taxon>Heunggongvirae</taxon>
        <taxon>Uroviricota</taxon>
        <taxon>Caudoviricetes</taxon>
        <taxon>Axeltriavirus</taxon>
        <taxon>Axeltriavirus AXL3</taxon>
    </lineage>
</organism>
<feature type="domain" description="Bacteriophage phiJL001 Gp84 C-terminal" evidence="1">
    <location>
        <begin position="200"/>
        <end position="271"/>
    </location>
</feature>
<gene>
    <name evidence="2" type="ORF">AXL3_20</name>
</gene>
<name>A0A7D5BIX3_9CAUD</name>
<keyword evidence="3" id="KW-1185">Reference proteome</keyword>
<evidence type="ECO:0000259" key="1">
    <source>
        <dbReference type="Pfam" id="PF09356"/>
    </source>
</evidence>
<evidence type="ECO:0000313" key="3">
    <source>
        <dbReference type="Proteomes" id="UP000509379"/>
    </source>
</evidence>
<dbReference type="InterPro" id="IPR018964">
    <property type="entry name" value="Phage_phiJL001_Gp84_C"/>
</dbReference>
<proteinExistence type="predicted"/>
<dbReference type="Proteomes" id="UP000509379">
    <property type="component" value="Segment"/>
</dbReference>
<dbReference type="EMBL" id="MT536174">
    <property type="protein sequence ID" value="QKW95581.1"/>
    <property type="molecule type" value="Genomic_DNA"/>
</dbReference>
<sequence>MSAIDDRETSINGSLPVELYEFLGSYKNYYYTSDGEPVDFEGYDYAALENLSRNNVRTGTNTEENAAVKVTMPITADLIADYGFQTTPPKLLLNIIRIYRDLMPYESNYRTIWRGPVTNISIKGNKAVLDVPSIFANVLGAACPSFYFQTPCNHVLFDPKTCKVPRVDNSVSTTVVQVLASGQVVRLANYGSFLPSEFVGGEILIPSQSERRMVIGADDGNGELTVNYPFGRISAGTAVQGTRGCDHSWLGHCKTRYNNTKNFGGHPLIPPVNLFESGF</sequence>
<accession>A0A7D5BIX3</accession>
<dbReference type="Pfam" id="PF09356">
    <property type="entry name" value="Phage_BR0599"/>
    <property type="match status" value="1"/>
</dbReference>
<evidence type="ECO:0000313" key="2">
    <source>
        <dbReference type="EMBL" id="QKW95581.1"/>
    </source>
</evidence>
<protein>
    <recommendedName>
        <fullName evidence="1">Bacteriophage phiJL001 Gp84 C-terminal domain-containing protein</fullName>
    </recommendedName>
</protein>